<dbReference type="AlphaFoldDB" id="A0A2S9MBD4"/>
<comment type="caution">
    <text evidence="9">The sequence shown here is derived from an EMBL/GenBank/DDBJ whole genome shotgun (WGS) entry which is preliminary data.</text>
</comment>
<evidence type="ECO:0000313" key="10">
    <source>
        <dbReference type="Proteomes" id="UP000238982"/>
    </source>
</evidence>
<evidence type="ECO:0000256" key="1">
    <source>
        <dbReference type="ARBA" id="ARBA00004141"/>
    </source>
</evidence>
<keyword evidence="3 7" id="KW-0812">Transmembrane</keyword>
<feature type="domain" description="EamA" evidence="8">
    <location>
        <begin position="30"/>
        <end position="158"/>
    </location>
</feature>
<dbReference type="Proteomes" id="UP000238982">
    <property type="component" value="Unassembled WGS sequence"/>
</dbReference>
<evidence type="ECO:0000256" key="6">
    <source>
        <dbReference type="SAM" id="MobiDB-lite"/>
    </source>
</evidence>
<evidence type="ECO:0000259" key="8">
    <source>
        <dbReference type="Pfam" id="PF00892"/>
    </source>
</evidence>
<proteinExistence type="inferred from homology"/>
<dbReference type="InterPro" id="IPR050638">
    <property type="entry name" value="AA-Vitamin_Transporters"/>
</dbReference>
<feature type="transmembrane region" description="Helical" evidence="7">
    <location>
        <begin position="231"/>
        <end position="252"/>
    </location>
</feature>
<evidence type="ECO:0000256" key="4">
    <source>
        <dbReference type="ARBA" id="ARBA00022989"/>
    </source>
</evidence>
<feature type="transmembrane region" description="Helical" evidence="7">
    <location>
        <begin position="259"/>
        <end position="280"/>
    </location>
</feature>
<dbReference type="Pfam" id="PF00892">
    <property type="entry name" value="EamA"/>
    <property type="match status" value="2"/>
</dbReference>
<name>A0A2S9MBD4_9BURK</name>
<protein>
    <submittedName>
        <fullName evidence="9">Multidrug DMT transporter permease</fullName>
    </submittedName>
</protein>
<dbReference type="InterPro" id="IPR037185">
    <property type="entry name" value="EmrE-like"/>
</dbReference>
<accession>A0A2S9MBD4</accession>
<feature type="transmembrane region" description="Helical" evidence="7">
    <location>
        <begin position="87"/>
        <end position="109"/>
    </location>
</feature>
<dbReference type="InterPro" id="IPR000620">
    <property type="entry name" value="EamA_dom"/>
</dbReference>
<organism evidence="9 10">
    <name type="scientific">Burkholderia multivorans</name>
    <dbReference type="NCBI Taxonomy" id="87883"/>
    <lineage>
        <taxon>Bacteria</taxon>
        <taxon>Pseudomonadati</taxon>
        <taxon>Pseudomonadota</taxon>
        <taxon>Betaproteobacteria</taxon>
        <taxon>Burkholderiales</taxon>
        <taxon>Burkholderiaceae</taxon>
        <taxon>Burkholderia</taxon>
        <taxon>Burkholderia cepacia complex</taxon>
    </lineage>
</organism>
<feature type="region of interest" description="Disordered" evidence="6">
    <location>
        <begin position="496"/>
        <end position="522"/>
    </location>
</feature>
<gene>
    <name evidence="9" type="ORF">C6Q15_28155</name>
</gene>
<evidence type="ECO:0000256" key="7">
    <source>
        <dbReference type="SAM" id="Phobius"/>
    </source>
</evidence>
<feature type="transmembrane region" description="Helical" evidence="7">
    <location>
        <begin position="286"/>
        <end position="305"/>
    </location>
</feature>
<feature type="transmembrane region" description="Helical" evidence="7">
    <location>
        <begin position="197"/>
        <end position="219"/>
    </location>
</feature>
<keyword evidence="4 7" id="KW-1133">Transmembrane helix</keyword>
<dbReference type="PANTHER" id="PTHR32322:SF2">
    <property type="entry name" value="EAMA DOMAIN-CONTAINING PROTEIN"/>
    <property type="match status" value="1"/>
</dbReference>
<evidence type="ECO:0000313" key="9">
    <source>
        <dbReference type="EMBL" id="PRF54641.1"/>
    </source>
</evidence>
<evidence type="ECO:0000256" key="3">
    <source>
        <dbReference type="ARBA" id="ARBA00022692"/>
    </source>
</evidence>
<feature type="transmembrane region" description="Helical" evidence="7">
    <location>
        <begin position="170"/>
        <end position="188"/>
    </location>
</feature>
<dbReference type="PANTHER" id="PTHR32322">
    <property type="entry name" value="INNER MEMBRANE TRANSPORTER"/>
    <property type="match status" value="1"/>
</dbReference>
<feature type="transmembrane region" description="Helical" evidence="7">
    <location>
        <begin position="146"/>
        <end position="164"/>
    </location>
</feature>
<dbReference type="GO" id="GO:0016020">
    <property type="term" value="C:membrane"/>
    <property type="evidence" value="ECO:0007669"/>
    <property type="project" value="UniProtKB-SubCell"/>
</dbReference>
<dbReference type="EMBL" id="PVGH01000107">
    <property type="protein sequence ID" value="PRF54641.1"/>
    <property type="molecule type" value="Genomic_DNA"/>
</dbReference>
<feature type="transmembrane region" description="Helical" evidence="7">
    <location>
        <begin position="56"/>
        <end position="75"/>
    </location>
</feature>
<feature type="transmembrane region" description="Helical" evidence="7">
    <location>
        <begin position="115"/>
        <end position="134"/>
    </location>
</feature>
<comment type="similarity">
    <text evidence="2">Belongs to the EamA transporter family.</text>
</comment>
<keyword evidence="5 7" id="KW-0472">Membrane</keyword>
<comment type="subcellular location">
    <subcellularLocation>
        <location evidence="1">Membrane</location>
        <topology evidence="1">Multi-pass membrane protein</topology>
    </subcellularLocation>
</comment>
<evidence type="ECO:0000256" key="2">
    <source>
        <dbReference type="ARBA" id="ARBA00007362"/>
    </source>
</evidence>
<sequence length="522" mass="51037">MTPLDRLLDFLARFPLRIRLPQSRGGRVALALVFIYFVWGSTYSGLHFALQSFPPLLLSGLRNLLGGIGLFVFALRRKPEWPTLVEIRNAAIVGTMLVALSSGTIALGMRTVSSGSAAVMVATVPLFATVIAAVAGRRVTKGEWSAVALGMVGIVVLNSGGAAAENSALGTISVLAGALFWAGGAHLATRLKLPSDLFLSTSLQIGLGGLMSTLAAWLLGEHVEHLAVAPVFAFVYLMVFCTMAAYVAYGYLIRHTSPIIASSCMYVNPIVAVALGALMLGEPVTMATVVATVAILGSVGLSFLFDPARRPAAAAAGSPVAATASASVSAADGAPAYEPIAVPVPAAMPDVAPGMTAAAVPAASAVANAAPDGAAAGAAVADAGVVDAVVSGAAAVDAAAAREAVVGAEAVGAAVAGEAVVDAAAVGAAVAGEAVVDAAAVGAAVPGEAVVDAVAVGAAVGGGAVVDAAATYAAATGAAAVDAAAAGTAAVDAAAPHAATPDTLPPLASRPAHESPPQRADA</sequence>
<feature type="domain" description="EamA" evidence="8">
    <location>
        <begin position="169"/>
        <end position="303"/>
    </location>
</feature>
<reference evidence="9 10" key="1">
    <citation type="submission" date="2018-03" db="EMBL/GenBank/DDBJ databases">
        <authorList>
            <person name="Keele B.F."/>
        </authorList>
    </citation>
    <scope>NUCLEOTIDE SEQUENCE [LARGE SCALE GENOMIC DNA]</scope>
    <source>
        <strain evidence="9 10">AU19729</strain>
    </source>
</reference>
<feature type="transmembrane region" description="Helical" evidence="7">
    <location>
        <begin position="28"/>
        <end position="50"/>
    </location>
</feature>
<evidence type="ECO:0000256" key="5">
    <source>
        <dbReference type="ARBA" id="ARBA00023136"/>
    </source>
</evidence>
<dbReference type="SUPFAM" id="SSF103481">
    <property type="entry name" value="Multidrug resistance efflux transporter EmrE"/>
    <property type="match status" value="2"/>
</dbReference>